<dbReference type="Gene3D" id="3.40.1350.10">
    <property type="match status" value="1"/>
</dbReference>
<dbReference type="Pfam" id="PF06250">
    <property type="entry name" value="YhcG_C"/>
    <property type="match status" value="1"/>
</dbReference>
<dbReference type="InterPro" id="IPR041527">
    <property type="entry name" value="YhcG_N"/>
</dbReference>
<dbReference type="Proteomes" id="UP000030993">
    <property type="component" value="Unassembled WGS sequence"/>
</dbReference>
<feature type="domain" description="YhcG PDDEXK nuclease" evidence="1">
    <location>
        <begin position="211"/>
        <end position="361"/>
    </location>
</feature>
<dbReference type="InterPro" id="IPR009362">
    <property type="entry name" value="YhcG_C"/>
</dbReference>
<dbReference type="EMBL" id="JSCE01000187">
    <property type="protein sequence ID" value="KHM51539.1"/>
    <property type="molecule type" value="Genomic_DNA"/>
</dbReference>
<keyword evidence="4" id="KW-1185">Reference proteome</keyword>
<proteinExistence type="predicted"/>
<name>A0A0B2JV52_9FIRM</name>
<feature type="domain" description="YhcG N-terminal" evidence="2">
    <location>
        <begin position="20"/>
        <end position="113"/>
    </location>
</feature>
<evidence type="ECO:0000313" key="3">
    <source>
        <dbReference type="EMBL" id="KHM51539.1"/>
    </source>
</evidence>
<dbReference type="PANTHER" id="PTHR30547">
    <property type="entry name" value="UNCHARACTERIZED PROTEIN YHCG-RELATED"/>
    <property type="match status" value="1"/>
</dbReference>
<gene>
    <name evidence="3" type="ORF">NZ47_09960</name>
</gene>
<reference evidence="3 4" key="1">
    <citation type="journal article" date="2013" name="PLoS ONE">
        <title>Identification and characterization of three novel lipases belonging to families II and V from Anaerovibrio lipolyticus 5ST.</title>
        <authorList>
            <person name="Prive F."/>
            <person name="Kaderbhai N.N."/>
            <person name="Girdwood S."/>
            <person name="Worgan H.J."/>
            <person name="Pinloche E."/>
            <person name="Scollan N.D."/>
            <person name="Huws S.A."/>
            <person name="Newbold C.J."/>
        </authorList>
    </citation>
    <scope>NUCLEOTIDE SEQUENCE [LARGE SCALE GENOMIC DNA]</scope>
    <source>
        <strain evidence="3 4">5S</strain>
    </source>
</reference>
<dbReference type="InterPro" id="IPR053148">
    <property type="entry name" value="PD-DEXK-like_domain"/>
</dbReference>
<evidence type="ECO:0008006" key="5">
    <source>
        <dbReference type="Google" id="ProtNLM"/>
    </source>
</evidence>
<sequence>MNFELLANNVEKIHKVTSLYAKGAVNQLLTIRNWMIGFYIVEFEQSGNDRAEYGTQLLTKLSKKVEIKGLDRQMLGTCRLFYQRYPQICATVSRKLRGIDEIEMLPKEFDAENSYLKNVENQICDTASRKFEMPPDVLISRLSFSHLREILPIDDPLERFFYEVECIKGTWSVRELRRQISSKLFFRAGISKKPELLLRQVDSEDFSKSLTVKNIYSLEFLGLDGKEAVTESDLEEAIMEHLQEFLLEMGNGFCFEARQKRIVIDDEYYFIDLVLYNRLLHCNVIVELKVDKFRYEHFGQLNSYVSYYKECEMTEGDNPPIGILLCTEKGEKMVEYVLNGVDEQIFVSTYMLHLPDKKQLEEFLLAELKELGV</sequence>
<dbReference type="AlphaFoldDB" id="A0A0B2JV52"/>
<dbReference type="RefSeq" id="WP_039210029.1">
    <property type="nucleotide sequence ID" value="NZ_JSCE01000187.1"/>
</dbReference>
<evidence type="ECO:0000313" key="4">
    <source>
        <dbReference type="Proteomes" id="UP000030993"/>
    </source>
</evidence>
<evidence type="ECO:0000259" key="1">
    <source>
        <dbReference type="Pfam" id="PF06250"/>
    </source>
</evidence>
<dbReference type="STRING" id="82374.NZ47_09960"/>
<dbReference type="Pfam" id="PF17761">
    <property type="entry name" value="DUF1016_N"/>
    <property type="match status" value="2"/>
</dbReference>
<protein>
    <recommendedName>
        <fullName evidence="5">Cytoplasmic protein</fullName>
    </recommendedName>
</protein>
<comment type="caution">
    <text evidence="3">The sequence shown here is derived from an EMBL/GenBank/DDBJ whole genome shotgun (WGS) entry which is preliminary data.</text>
</comment>
<dbReference type="PANTHER" id="PTHR30547:SF5">
    <property type="entry name" value="NUCLEASE YHCG-RELATED"/>
    <property type="match status" value="1"/>
</dbReference>
<accession>A0A0B2JV52</accession>
<dbReference type="GO" id="GO:0003676">
    <property type="term" value="F:nucleic acid binding"/>
    <property type="evidence" value="ECO:0007669"/>
    <property type="project" value="InterPro"/>
</dbReference>
<dbReference type="InterPro" id="IPR011856">
    <property type="entry name" value="tRNA_endonuc-like_dom_sf"/>
</dbReference>
<feature type="domain" description="YhcG N-terminal" evidence="2">
    <location>
        <begin position="138"/>
        <end position="187"/>
    </location>
</feature>
<organism evidence="3 4">
    <name type="scientific">Anaerovibrio lipolyticus</name>
    <dbReference type="NCBI Taxonomy" id="82374"/>
    <lineage>
        <taxon>Bacteria</taxon>
        <taxon>Bacillati</taxon>
        <taxon>Bacillota</taxon>
        <taxon>Negativicutes</taxon>
        <taxon>Selenomonadales</taxon>
        <taxon>Selenomonadaceae</taxon>
        <taxon>Anaerovibrio</taxon>
    </lineage>
</organism>
<evidence type="ECO:0000259" key="2">
    <source>
        <dbReference type="Pfam" id="PF17761"/>
    </source>
</evidence>